<evidence type="ECO:0000256" key="1">
    <source>
        <dbReference type="SAM" id="MobiDB-lite"/>
    </source>
</evidence>
<reference evidence="2 3" key="1">
    <citation type="submission" date="2018-07" db="EMBL/GenBank/DDBJ databases">
        <title>Genomic Encyclopedia of Type Strains, Phase IV (KMG-IV): sequencing the most valuable type-strain genomes for metagenomic binning, comparative biology and taxonomic classification.</title>
        <authorList>
            <person name="Goeker M."/>
        </authorList>
    </citation>
    <scope>NUCLEOTIDE SEQUENCE [LARGE SCALE GENOMIC DNA]</scope>
    <source>
        <strain evidence="2 3">DSM 21634</strain>
    </source>
</reference>
<feature type="region of interest" description="Disordered" evidence="1">
    <location>
        <begin position="1"/>
        <end position="31"/>
    </location>
</feature>
<accession>A0A368XVK1</accession>
<dbReference type="AlphaFoldDB" id="A0A368XVK1"/>
<evidence type="ECO:0000313" key="2">
    <source>
        <dbReference type="EMBL" id="RCW70547.1"/>
    </source>
</evidence>
<organism evidence="2 3">
    <name type="scientific">Pseudorhodoferax soli</name>
    <dbReference type="NCBI Taxonomy" id="545864"/>
    <lineage>
        <taxon>Bacteria</taxon>
        <taxon>Pseudomonadati</taxon>
        <taxon>Pseudomonadota</taxon>
        <taxon>Betaproteobacteria</taxon>
        <taxon>Burkholderiales</taxon>
        <taxon>Comamonadaceae</taxon>
    </lineage>
</organism>
<keyword evidence="3" id="KW-1185">Reference proteome</keyword>
<gene>
    <name evidence="2" type="ORF">DES41_105490</name>
</gene>
<proteinExistence type="predicted"/>
<sequence>MALEPTQGLGRPVAGHEAVVPRVVQTSPDTL</sequence>
<dbReference type="Proteomes" id="UP000252884">
    <property type="component" value="Unassembled WGS sequence"/>
</dbReference>
<name>A0A368XVK1_9BURK</name>
<evidence type="ECO:0000313" key="3">
    <source>
        <dbReference type="Proteomes" id="UP000252884"/>
    </source>
</evidence>
<protein>
    <submittedName>
        <fullName evidence="2">Uncharacterized protein</fullName>
    </submittedName>
</protein>
<comment type="caution">
    <text evidence="2">The sequence shown here is derived from an EMBL/GenBank/DDBJ whole genome shotgun (WGS) entry which is preliminary data.</text>
</comment>
<dbReference type="EMBL" id="QPJK01000005">
    <property type="protein sequence ID" value="RCW70547.1"/>
    <property type="molecule type" value="Genomic_DNA"/>
</dbReference>